<dbReference type="InterPro" id="IPR037523">
    <property type="entry name" value="VOC_core"/>
</dbReference>
<dbReference type="OrthoDB" id="9793039at2"/>
<dbReference type="Gene3D" id="3.10.180.10">
    <property type="entry name" value="2,3-Dihydroxybiphenyl 1,2-Dioxygenase, domain 1"/>
    <property type="match status" value="2"/>
</dbReference>
<evidence type="ECO:0000313" key="2">
    <source>
        <dbReference type="EMBL" id="AYG79335.1"/>
    </source>
</evidence>
<dbReference type="PANTHER" id="PTHR33993:SF10">
    <property type="entry name" value="CONSERVED PROTEIN"/>
    <property type="match status" value="1"/>
</dbReference>
<dbReference type="InterPro" id="IPR029068">
    <property type="entry name" value="Glyas_Bleomycin-R_OHBP_Dase"/>
</dbReference>
<dbReference type="InterPro" id="IPR004360">
    <property type="entry name" value="Glyas_Fos-R_dOase_dom"/>
</dbReference>
<feature type="domain" description="VOC" evidence="1">
    <location>
        <begin position="10"/>
        <end position="123"/>
    </location>
</feature>
<organism evidence="2 3">
    <name type="scientific">Streptomyces hundungensis</name>
    <dbReference type="NCBI Taxonomy" id="1077946"/>
    <lineage>
        <taxon>Bacteria</taxon>
        <taxon>Bacillati</taxon>
        <taxon>Actinomycetota</taxon>
        <taxon>Actinomycetes</taxon>
        <taxon>Kitasatosporales</taxon>
        <taxon>Streptomycetaceae</taxon>
        <taxon>Streptomyces</taxon>
    </lineage>
</organism>
<dbReference type="InterPro" id="IPR052164">
    <property type="entry name" value="Anthracycline_SecMetBiosynth"/>
</dbReference>
<protein>
    <submittedName>
        <fullName evidence="2">Glyoxylase CFP32</fullName>
    </submittedName>
</protein>
<dbReference type="AlphaFoldDB" id="A0A387H6B6"/>
<dbReference type="EMBL" id="CP032698">
    <property type="protein sequence ID" value="AYG79335.1"/>
    <property type="molecule type" value="Genomic_DNA"/>
</dbReference>
<gene>
    <name evidence="2" type="ORF">DWB77_01448</name>
</gene>
<accession>A0A387H6B6</accession>
<name>A0A387H6B6_9ACTN</name>
<dbReference type="PANTHER" id="PTHR33993">
    <property type="entry name" value="GLYOXALASE-RELATED"/>
    <property type="match status" value="1"/>
</dbReference>
<evidence type="ECO:0000313" key="3">
    <source>
        <dbReference type="Proteomes" id="UP000271554"/>
    </source>
</evidence>
<keyword evidence="3" id="KW-1185">Reference proteome</keyword>
<dbReference type="Pfam" id="PF00903">
    <property type="entry name" value="Glyoxalase"/>
    <property type="match status" value="2"/>
</dbReference>
<dbReference type="CDD" id="cd07247">
    <property type="entry name" value="SgaA_N_like"/>
    <property type="match status" value="2"/>
</dbReference>
<sequence length="263" mass="27062">MLTTQYVTGSPSWFDLATPDLDAAVAFYTGVFGWTYTPGGPEVGGYGTFQSAGRTVAGAMTVPAEQGAPGWNVYFQTTDVEATARAVEQDGGSVTLQPVDVMELGRSACFKDPAGVGFSAWQPKAMSGMEAAGEPGTLAWVELSTPDVAAALGFYHAVFGWETTEVSFPGGTYTTVNPAAAGPDAMFGGVVPLDSDPLEAEAGAYWMPYIEVADADTSAAKARELGGTVRMAPMDVEGVGRLGKIADPFGGRIALITSASGAS</sequence>
<dbReference type="KEGG" id="shun:DWB77_01448"/>
<evidence type="ECO:0000259" key="1">
    <source>
        <dbReference type="PROSITE" id="PS51819"/>
    </source>
</evidence>
<proteinExistence type="predicted"/>
<dbReference type="Proteomes" id="UP000271554">
    <property type="component" value="Chromosome"/>
</dbReference>
<reference evidence="2 3" key="1">
    <citation type="submission" date="2018-10" db="EMBL/GenBank/DDBJ databases">
        <title>Relationship between Morphology and Antimicrobial Activity in Streptomyces.</title>
        <authorList>
            <person name="Kang H.J."/>
            <person name="Kim S.B."/>
        </authorList>
    </citation>
    <scope>NUCLEOTIDE SEQUENCE [LARGE SCALE GENOMIC DNA]</scope>
    <source>
        <strain evidence="2 3">BH38</strain>
    </source>
</reference>
<feature type="domain" description="VOC" evidence="1">
    <location>
        <begin position="137"/>
        <end position="258"/>
    </location>
</feature>
<dbReference type="PROSITE" id="PS51819">
    <property type="entry name" value="VOC"/>
    <property type="match status" value="2"/>
</dbReference>
<dbReference type="RefSeq" id="WP_120720454.1">
    <property type="nucleotide sequence ID" value="NZ_CP032698.1"/>
</dbReference>
<dbReference type="SUPFAM" id="SSF54593">
    <property type="entry name" value="Glyoxalase/Bleomycin resistance protein/Dihydroxybiphenyl dioxygenase"/>
    <property type="match status" value="2"/>
</dbReference>